<organism evidence="9 10">
    <name type="scientific">Neobacillus massiliamazoniensis</name>
    <dbReference type="NCBI Taxonomy" id="1499688"/>
    <lineage>
        <taxon>Bacteria</taxon>
        <taxon>Bacillati</taxon>
        <taxon>Bacillota</taxon>
        <taxon>Bacilli</taxon>
        <taxon>Bacillales</taxon>
        <taxon>Bacillaceae</taxon>
        <taxon>Neobacillus</taxon>
    </lineage>
</organism>
<dbReference type="InterPro" id="IPR004720">
    <property type="entry name" value="PTS_IIB_sorbose-sp"/>
</dbReference>
<dbReference type="GO" id="GO:0005737">
    <property type="term" value="C:cytoplasm"/>
    <property type="evidence" value="ECO:0007669"/>
    <property type="project" value="UniProtKB-SubCell"/>
</dbReference>
<keyword evidence="10" id="KW-1185">Reference proteome</keyword>
<comment type="subcellular location">
    <subcellularLocation>
        <location evidence="1">Cytoplasm</location>
    </subcellularLocation>
</comment>
<keyword evidence="7" id="KW-0418">Kinase</keyword>
<dbReference type="STRING" id="1499688.BN000_00068"/>
<dbReference type="Proteomes" id="UP000199087">
    <property type="component" value="Unassembled WGS sequence"/>
</dbReference>
<evidence type="ECO:0000259" key="8">
    <source>
        <dbReference type="PROSITE" id="PS51101"/>
    </source>
</evidence>
<dbReference type="PROSITE" id="PS51101">
    <property type="entry name" value="PTS_EIIB_TYPE_4"/>
    <property type="match status" value="1"/>
</dbReference>
<dbReference type="GO" id="GO:0016301">
    <property type="term" value="F:kinase activity"/>
    <property type="evidence" value="ECO:0007669"/>
    <property type="project" value="UniProtKB-KW"/>
</dbReference>
<dbReference type="GO" id="GO:0009401">
    <property type="term" value="P:phosphoenolpyruvate-dependent sugar phosphotransferase system"/>
    <property type="evidence" value="ECO:0007669"/>
    <property type="project" value="UniProtKB-KW"/>
</dbReference>
<evidence type="ECO:0000313" key="10">
    <source>
        <dbReference type="Proteomes" id="UP000199087"/>
    </source>
</evidence>
<evidence type="ECO:0000256" key="5">
    <source>
        <dbReference type="ARBA" id="ARBA00022679"/>
    </source>
</evidence>
<dbReference type="Gene3D" id="3.40.35.10">
    <property type="entry name" value="Phosphotransferase system, sorbose subfamily IIB component"/>
    <property type="match status" value="1"/>
</dbReference>
<keyword evidence="4" id="KW-0762">Sugar transport</keyword>
<keyword evidence="2" id="KW-0813">Transport</keyword>
<dbReference type="OrthoDB" id="9788818at2"/>
<dbReference type="EMBL" id="CVRB01000001">
    <property type="protein sequence ID" value="CRK80187.1"/>
    <property type="molecule type" value="Genomic_DNA"/>
</dbReference>
<gene>
    <name evidence="9" type="primary">levE</name>
    <name evidence="9" type="ORF">BN000_00068</name>
</gene>
<dbReference type="AlphaFoldDB" id="A0A0U1NQ90"/>
<keyword evidence="6" id="KW-0598">Phosphotransferase system</keyword>
<evidence type="ECO:0000256" key="6">
    <source>
        <dbReference type="ARBA" id="ARBA00022683"/>
    </source>
</evidence>
<dbReference type="InterPro" id="IPR036667">
    <property type="entry name" value="PTS_IIB_sorbose-sp_sf"/>
</dbReference>
<feature type="domain" description="PTS EIIB type-4" evidence="8">
    <location>
        <begin position="1"/>
        <end position="165"/>
    </location>
</feature>
<evidence type="ECO:0000256" key="1">
    <source>
        <dbReference type="ARBA" id="ARBA00004496"/>
    </source>
</evidence>
<sequence length="166" mass="18546">MPISFVRIDDRVIHGQIVARWSKLKPCNGILVIDDKIASDPLQKGIFMHAAPSNIKVGIYTAEEGVEKVNKAKQAKNSYFVIVKSPVTLKKINELGGDFGTELNVGPMSARGTTKTIGKNVSITEEEKEAFDFLQNKGINITFQLVPEETPVKWEKLKTLYTREEK</sequence>
<evidence type="ECO:0000256" key="4">
    <source>
        <dbReference type="ARBA" id="ARBA00022597"/>
    </source>
</evidence>
<protein>
    <submittedName>
        <fullName evidence="9">PTS system, IIB component</fullName>
    </submittedName>
</protein>
<proteinExistence type="predicted"/>
<evidence type="ECO:0000313" key="9">
    <source>
        <dbReference type="EMBL" id="CRK80187.1"/>
    </source>
</evidence>
<keyword evidence="5" id="KW-0808">Transferase</keyword>
<dbReference type="GO" id="GO:0008982">
    <property type="term" value="F:protein-N(PI)-phosphohistidine-sugar phosphotransferase activity"/>
    <property type="evidence" value="ECO:0007669"/>
    <property type="project" value="InterPro"/>
</dbReference>
<dbReference type="SUPFAM" id="SSF52728">
    <property type="entry name" value="PTS IIb component"/>
    <property type="match status" value="1"/>
</dbReference>
<evidence type="ECO:0000256" key="7">
    <source>
        <dbReference type="ARBA" id="ARBA00022777"/>
    </source>
</evidence>
<evidence type="ECO:0000256" key="2">
    <source>
        <dbReference type="ARBA" id="ARBA00022448"/>
    </source>
</evidence>
<dbReference type="Pfam" id="PF03830">
    <property type="entry name" value="PTSIIB_sorb"/>
    <property type="match status" value="1"/>
</dbReference>
<keyword evidence="3" id="KW-0963">Cytoplasm</keyword>
<dbReference type="RefSeq" id="WP_090629358.1">
    <property type="nucleotide sequence ID" value="NZ_CVRB01000001.1"/>
</dbReference>
<evidence type="ECO:0000256" key="3">
    <source>
        <dbReference type="ARBA" id="ARBA00022490"/>
    </source>
</evidence>
<accession>A0A0U1NQ90</accession>
<reference evidence="10" key="1">
    <citation type="submission" date="2015-05" db="EMBL/GenBank/DDBJ databases">
        <authorList>
            <person name="Urmite Genomes"/>
        </authorList>
    </citation>
    <scope>NUCLEOTIDE SEQUENCE [LARGE SCALE GENOMIC DNA]</scope>
    <source>
        <strain evidence="10">LF1</strain>
    </source>
</reference>
<name>A0A0U1NQ90_9BACI</name>